<dbReference type="Gene3D" id="1.10.8.10">
    <property type="entry name" value="DNA helicase RuvA subunit, C-terminal domain"/>
    <property type="match status" value="1"/>
</dbReference>
<dbReference type="SUPFAM" id="SSF53335">
    <property type="entry name" value="S-adenosyl-L-methionine-dependent methyltransferases"/>
    <property type="match status" value="1"/>
</dbReference>
<feature type="domain" description="Methyltransferase small" evidence="6">
    <location>
        <begin position="112"/>
        <end position="188"/>
    </location>
</feature>
<accession>A0A2R8FA26</accession>
<protein>
    <recommendedName>
        <fullName evidence="1">peptide chain release factor N(5)-glutamine methyltransferase</fullName>
        <ecNumber evidence="1">2.1.1.297</ecNumber>
    </recommendedName>
</protein>
<dbReference type="AlphaFoldDB" id="A0A2R8FA26"/>
<organism evidence="7 8">
    <name type="scientific">Chlamydia serpentis</name>
    <dbReference type="NCBI Taxonomy" id="1967782"/>
    <lineage>
        <taxon>Bacteria</taxon>
        <taxon>Pseudomonadati</taxon>
        <taxon>Chlamydiota</taxon>
        <taxon>Chlamydiia</taxon>
        <taxon>Chlamydiales</taxon>
        <taxon>Chlamydiaceae</taxon>
        <taxon>Chlamydia/Chlamydophila group</taxon>
        <taxon>Chlamydia</taxon>
    </lineage>
</organism>
<dbReference type="CDD" id="cd02440">
    <property type="entry name" value="AdoMet_MTases"/>
    <property type="match status" value="1"/>
</dbReference>
<gene>
    <name evidence="7" type="primary">prmC</name>
    <name evidence="7" type="ORF">C10C_0094</name>
</gene>
<dbReference type="Proteomes" id="UP000244926">
    <property type="component" value="Chromosome I"/>
</dbReference>
<dbReference type="GO" id="GO:0102559">
    <property type="term" value="F:peptide chain release factor N(5)-glutamine methyltransferase activity"/>
    <property type="evidence" value="ECO:0007669"/>
    <property type="project" value="UniProtKB-EC"/>
</dbReference>
<dbReference type="EMBL" id="LT993738">
    <property type="protein sequence ID" value="SPN73280.1"/>
    <property type="molecule type" value="Genomic_DNA"/>
</dbReference>
<keyword evidence="4" id="KW-0949">S-adenosyl-L-methionine</keyword>
<evidence type="ECO:0000256" key="1">
    <source>
        <dbReference type="ARBA" id="ARBA00012771"/>
    </source>
</evidence>
<evidence type="ECO:0000256" key="4">
    <source>
        <dbReference type="ARBA" id="ARBA00022691"/>
    </source>
</evidence>
<evidence type="ECO:0000313" key="8">
    <source>
        <dbReference type="Proteomes" id="UP000244926"/>
    </source>
</evidence>
<comment type="catalytic activity">
    <reaction evidence="5">
        <text>L-glutaminyl-[peptide chain release factor] + S-adenosyl-L-methionine = N(5)-methyl-L-glutaminyl-[peptide chain release factor] + S-adenosyl-L-homocysteine + H(+)</text>
        <dbReference type="Rhea" id="RHEA:42896"/>
        <dbReference type="Rhea" id="RHEA-COMP:10271"/>
        <dbReference type="Rhea" id="RHEA-COMP:10272"/>
        <dbReference type="ChEBI" id="CHEBI:15378"/>
        <dbReference type="ChEBI" id="CHEBI:30011"/>
        <dbReference type="ChEBI" id="CHEBI:57856"/>
        <dbReference type="ChEBI" id="CHEBI:59789"/>
        <dbReference type="ChEBI" id="CHEBI:61891"/>
        <dbReference type="EC" id="2.1.1.297"/>
    </reaction>
</comment>
<dbReference type="Pfam" id="PF05175">
    <property type="entry name" value="MTS"/>
    <property type="match status" value="1"/>
</dbReference>
<dbReference type="NCBIfam" id="TIGR03534">
    <property type="entry name" value="RF_mod_PrmC"/>
    <property type="match status" value="1"/>
</dbReference>
<sequence length="288" mass="32522">MEIKKVIEEGIAYLDYYGVPLSHSEALYILMDLLGLSSRAKLLDLFEINASMLHEYQNRLVIRARRYPTAYLHGKTNFLGLTLNVDSRVLIPRAETELLAEYIIKYLMLHSEIQTFYDICCGSGCLGLAIKKYCPHVDVVLSDICPKAIAVAKINAESHGLDVKILLGDLFAPYDSPADAFVCNPPYLSFNEIIRTDPEVRCYEPWKALIGGPTGLEFYERIAQELFKILIPKGVGWLEIGYNQGKSVQNIFLKKGIGGRIYQDLSGHDRIFFLEMDPRDPVSSTIYS</sequence>
<dbReference type="InterPro" id="IPR050320">
    <property type="entry name" value="N5-glutamine_MTase"/>
</dbReference>
<keyword evidence="2" id="KW-0489">Methyltransferase</keyword>
<dbReference type="InterPro" id="IPR007848">
    <property type="entry name" value="Small_mtfrase_dom"/>
</dbReference>
<proteinExistence type="predicted"/>
<keyword evidence="8" id="KW-1185">Reference proteome</keyword>
<dbReference type="PANTHER" id="PTHR18895">
    <property type="entry name" value="HEMK METHYLTRANSFERASE"/>
    <property type="match status" value="1"/>
</dbReference>
<name>A0A2R8FA26_9CHLA</name>
<evidence type="ECO:0000256" key="2">
    <source>
        <dbReference type="ARBA" id="ARBA00022603"/>
    </source>
</evidence>
<dbReference type="OrthoDB" id="9784805at2"/>
<dbReference type="Gene3D" id="3.40.50.150">
    <property type="entry name" value="Vaccinia Virus protein VP39"/>
    <property type="match status" value="1"/>
</dbReference>
<dbReference type="InterPro" id="IPR019874">
    <property type="entry name" value="RF_methyltr_PrmC"/>
</dbReference>
<dbReference type="PANTHER" id="PTHR18895:SF74">
    <property type="entry name" value="MTRF1L RELEASE FACTOR GLUTAMINE METHYLTRANSFERASE"/>
    <property type="match status" value="1"/>
</dbReference>
<keyword evidence="3" id="KW-0808">Transferase</keyword>
<dbReference type="EC" id="2.1.1.297" evidence="1"/>
<dbReference type="KEGG" id="csee:C10C_0094"/>
<dbReference type="GO" id="GO:0032259">
    <property type="term" value="P:methylation"/>
    <property type="evidence" value="ECO:0007669"/>
    <property type="project" value="UniProtKB-KW"/>
</dbReference>
<dbReference type="RefSeq" id="WP_108896265.1">
    <property type="nucleotide sequence ID" value="NZ_LT993738.1"/>
</dbReference>
<dbReference type="InterPro" id="IPR004556">
    <property type="entry name" value="HemK-like"/>
</dbReference>
<evidence type="ECO:0000313" key="7">
    <source>
        <dbReference type="EMBL" id="SPN73280.1"/>
    </source>
</evidence>
<evidence type="ECO:0000256" key="5">
    <source>
        <dbReference type="ARBA" id="ARBA00048391"/>
    </source>
</evidence>
<evidence type="ECO:0000256" key="3">
    <source>
        <dbReference type="ARBA" id="ARBA00022679"/>
    </source>
</evidence>
<dbReference type="InterPro" id="IPR029063">
    <property type="entry name" value="SAM-dependent_MTases_sf"/>
</dbReference>
<evidence type="ECO:0000259" key="6">
    <source>
        <dbReference type="Pfam" id="PF05175"/>
    </source>
</evidence>
<reference evidence="8" key="1">
    <citation type="submission" date="2017-11" db="EMBL/GenBank/DDBJ databases">
        <authorList>
            <person name="Seth-Smith MB H."/>
        </authorList>
    </citation>
    <scope>NUCLEOTIDE SEQUENCE [LARGE SCALE GENOMIC DNA]</scope>
</reference>
<dbReference type="NCBIfam" id="TIGR00536">
    <property type="entry name" value="hemK_fam"/>
    <property type="match status" value="1"/>
</dbReference>